<evidence type="ECO:0000259" key="8">
    <source>
        <dbReference type="Pfam" id="PF02687"/>
    </source>
</evidence>
<keyword evidence="6 7" id="KW-0472">Membrane</keyword>
<name>A0A0E2AX51_9LEPT</name>
<feature type="domain" description="MacB-like periplasmic core" evidence="9">
    <location>
        <begin position="16"/>
        <end position="240"/>
    </location>
</feature>
<feature type="domain" description="ABC3 transporter permease C-terminal" evidence="8">
    <location>
        <begin position="282"/>
        <end position="405"/>
    </location>
</feature>
<dbReference type="Proteomes" id="UP000006253">
    <property type="component" value="Unassembled WGS sequence"/>
</dbReference>
<proteinExistence type="inferred from homology"/>
<dbReference type="GO" id="GO:0098797">
    <property type="term" value="C:plasma membrane protein complex"/>
    <property type="evidence" value="ECO:0007669"/>
    <property type="project" value="TreeGrafter"/>
</dbReference>
<comment type="caution">
    <text evidence="10">The sequence shown here is derived from an EMBL/GenBank/DDBJ whole genome shotgun (WGS) entry which is preliminary data.</text>
</comment>
<dbReference type="GO" id="GO:0044874">
    <property type="term" value="P:lipoprotein localization to outer membrane"/>
    <property type="evidence" value="ECO:0007669"/>
    <property type="project" value="TreeGrafter"/>
</dbReference>
<evidence type="ECO:0000256" key="5">
    <source>
        <dbReference type="ARBA" id="ARBA00022989"/>
    </source>
</evidence>
<dbReference type="PANTHER" id="PTHR30489:SF0">
    <property type="entry name" value="LIPOPROTEIN-RELEASING SYSTEM TRANSMEMBRANE PROTEIN LOLE"/>
    <property type="match status" value="1"/>
</dbReference>
<gene>
    <name evidence="10" type="ORF">LEP1GSC081_0104</name>
</gene>
<evidence type="ECO:0000256" key="1">
    <source>
        <dbReference type="ARBA" id="ARBA00004651"/>
    </source>
</evidence>
<dbReference type="InterPro" id="IPR025857">
    <property type="entry name" value="MacB_PCD"/>
</dbReference>
<evidence type="ECO:0000313" key="10">
    <source>
        <dbReference type="EMBL" id="EKO13476.1"/>
    </source>
</evidence>
<dbReference type="InterPro" id="IPR051447">
    <property type="entry name" value="Lipoprotein-release_system"/>
</dbReference>
<evidence type="ECO:0000256" key="3">
    <source>
        <dbReference type="ARBA" id="ARBA00022475"/>
    </source>
</evidence>
<feature type="transmembrane region" description="Helical" evidence="7">
    <location>
        <begin position="360"/>
        <end position="379"/>
    </location>
</feature>
<dbReference type="RefSeq" id="WP_004750773.1">
    <property type="nucleotide sequence ID" value="NZ_AHMY02000069.1"/>
</dbReference>
<evidence type="ECO:0000256" key="6">
    <source>
        <dbReference type="ARBA" id="ARBA00023136"/>
    </source>
</evidence>
<feature type="transmembrane region" description="Helical" evidence="7">
    <location>
        <begin position="280"/>
        <end position="302"/>
    </location>
</feature>
<keyword evidence="5 7" id="KW-1133">Transmembrane helix</keyword>
<dbReference type="InterPro" id="IPR003838">
    <property type="entry name" value="ABC3_permease_C"/>
</dbReference>
<comment type="subcellular location">
    <subcellularLocation>
        <location evidence="1">Cell membrane</location>
        <topology evidence="1">Multi-pass membrane protein</topology>
    </subcellularLocation>
</comment>
<evidence type="ECO:0000256" key="2">
    <source>
        <dbReference type="ARBA" id="ARBA00005236"/>
    </source>
</evidence>
<keyword evidence="4 7" id="KW-0812">Transmembrane</keyword>
<keyword evidence="3" id="KW-1003">Cell membrane</keyword>
<evidence type="ECO:0000256" key="7">
    <source>
        <dbReference type="SAM" id="Phobius"/>
    </source>
</evidence>
<evidence type="ECO:0000259" key="9">
    <source>
        <dbReference type="Pfam" id="PF12704"/>
    </source>
</evidence>
<dbReference type="Pfam" id="PF02687">
    <property type="entry name" value="FtsX"/>
    <property type="match status" value="1"/>
</dbReference>
<organism evidence="10 11">
    <name type="scientific">Leptospira kirschneri str. H1</name>
    <dbReference type="NCBI Taxonomy" id="1049966"/>
    <lineage>
        <taxon>Bacteria</taxon>
        <taxon>Pseudomonadati</taxon>
        <taxon>Spirochaetota</taxon>
        <taxon>Spirochaetia</taxon>
        <taxon>Leptospirales</taxon>
        <taxon>Leptospiraceae</taxon>
        <taxon>Leptospira</taxon>
    </lineage>
</organism>
<dbReference type="Pfam" id="PF12704">
    <property type="entry name" value="MacB_PCD"/>
    <property type="match status" value="1"/>
</dbReference>
<reference evidence="10 11" key="1">
    <citation type="submission" date="2012-10" db="EMBL/GenBank/DDBJ databases">
        <authorList>
            <person name="Harkins D.M."/>
            <person name="Durkin A.S."/>
            <person name="Brinkac L.M."/>
            <person name="Selengut J.D."/>
            <person name="Sanka R."/>
            <person name="DePew J."/>
            <person name="Purushe J."/>
            <person name="Peacock S.J."/>
            <person name="Thaipadungpanit J."/>
            <person name="Wuthiekanun V.W."/>
            <person name="Day N.P."/>
            <person name="Vinetz J.M."/>
            <person name="Sutton G.G."/>
            <person name="Nelson W.C."/>
            <person name="Fouts D.E."/>
        </authorList>
    </citation>
    <scope>NUCLEOTIDE SEQUENCE [LARGE SCALE GENOMIC DNA]</scope>
    <source>
        <strain evidence="10 11">H1</strain>
    </source>
</reference>
<feature type="transmembrane region" description="Helical" evidence="7">
    <location>
        <begin position="20"/>
        <end position="44"/>
    </location>
</feature>
<dbReference type="AlphaFoldDB" id="A0A0E2AX51"/>
<protein>
    <submittedName>
        <fullName evidence="10">MacB-like periplasmic core domain protein</fullName>
    </submittedName>
</protein>
<evidence type="ECO:0000313" key="11">
    <source>
        <dbReference type="Proteomes" id="UP000006253"/>
    </source>
</evidence>
<feature type="transmembrane region" description="Helical" evidence="7">
    <location>
        <begin position="322"/>
        <end position="348"/>
    </location>
</feature>
<dbReference type="EMBL" id="AHMY02000069">
    <property type="protein sequence ID" value="EKO13476.1"/>
    <property type="molecule type" value="Genomic_DNA"/>
</dbReference>
<accession>A0A0E2AX51</accession>
<dbReference type="PANTHER" id="PTHR30489">
    <property type="entry name" value="LIPOPROTEIN-RELEASING SYSTEM TRANSMEMBRANE PROTEIN LOLE"/>
    <property type="match status" value="1"/>
</dbReference>
<sequence>MWFIAIRQMLVRGKQTLTTLSGIVLGTAAFIIISGVLLGFRGYLVDQLINSDCHIRISSRQEIIQPNSMDDLFPGENVFWISPPSGKRGSNHLNNASLWYERLEQDKEVEAYSPQVSGRIFLFSGSNQEAGKIIGIIPSRQTLITPLADYITEGSVESLSAGNRIVLGDGLAKLLGLGLNKTIWLTSGLQEKTPFRISGIFRSGNKALDDGIAYGLLSEVQLLTAQSGMITDIAVRLKDVNRSLQKAGEWKSISDDKILSWEEANSNFFAIFKLQDAIRYSMTAAILTVAGFGIYNILNVIINQKKREIAILRSIGYRPNEVLTIFLLQGLILGISGGLIGLLLGFLVCLRIESLPFTNPLFSAGAGNMVISFAPAIYIQAFIQSMTATLIASWIPARSAGKLSPIEIIRGE</sequence>
<evidence type="ECO:0000256" key="4">
    <source>
        <dbReference type="ARBA" id="ARBA00022692"/>
    </source>
</evidence>
<comment type="similarity">
    <text evidence="2">Belongs to the ABC-4 integral membrane protein family. LolC/E subfamily.</text>
</comment>
<dbReference type="GeneID" id="34313791"/>